<dbReference type="PANTHER" id="PTHR46018:SF2">
    <property type="entry name" value="ZINC PHOSPHODIESTERASE ELAC PROTEIN 1"/>
    <property type="match status" value="1"/>
</dbReference>
<dbReference type="SUPFAM" id="SSF56281">
    <property type="entry name" value="Metallo-hydrolase/oxidoreductase"/>
    <property type="match status" value="1"/>
</dbReference>
<evidence type="ECO:0000313" key="2">
    <source>
        <dbReference type="EMBL" id="OGF97912.1"/>
    </source>
</evidence>
<evidence type="ECO:0000313" key="3">
    <source>
        <dbReference type="Proteomes" id="UP000179034"/>
    </source>
</evidence>
<dbReference type="GO" id="GO:0042781">
    <property type="term" value="F:3'-tRNA processing endoribonuclease activity"/>
    <property type="evidence" value="ECO:0007669"/>
    <property type="project" value="TreeGrafter"/>
</dbReference>
<dbReference type="Pfam" id="PF12706">
    <property type="entry name" value="Lactamase_B_2"/>
    <property type="match status" value="1"/>
</dbReference>
<dbReference type="Gene3D" id="3.60.15.10">
    <property type="entry name" value="Ribonuclease Z/Hydroxyacylglutathione hydrolase-like"/>
    <property type="match status" value="1"/>
</dbReference>
<gene>
    <name evidence="2" type="ORF">A2Z06_03810</name>
</gene>
<dbReference type="PANTHER" id="PTHR46018">
    <property type="entry name" value="ZINC PHOSPHODIESTERASE ELAC PROTEIN 1"/>
    <property type="match status" value="1"/>
</dbReference>
<dbReference type="AlphaFoldDB" id="A0A1F5YCW7"/>
<accession>A0A1F5YCW7</accession>
<dbReference type="EMBL" id="MFIW01000038">
    <property type="protein sequence ID" value="OGF97912.1"/>
    <property type="molecule type" value="Genomic_DNA"/>
</dbReference>
<feature type="domain" description="Metallo-beta-lactamase" evidence="1">
    <location>
        <begin position="13"/>
        <end position="190"/>
    </location>
</feature>
<comment type="caution">
    <text evidence="2">The sequence shown here is derived from an EMBL/GenBank/DDBJ whole genome shotgun (WGS) entry which is preliminary data.</text>
</comment>
<dbReference type="InterPro" id="IPR001279">
    <property type="entry name" value="Metallo-B-lactamas"/>
</dbReference>
<dbReference type="SMART" id="SM00849">
    <property type="entry name" value="Lactamase_B"/>
    <property type="match status" value="1"/>
</dbReference>
<proteinExistence type="predicted"/>
<name>A0A1F5YCW7_9BACT</name>
<sequence>MGSGTSVPLDGRGAPGYLLRVSGEAIAFDLGPGTVHRWSAAGVSCLDVGEVYVTHLHPDHIADLVTFLFALRNPYFKRTKPLRIIGPVGLMDHYRGLMNQYGYWVEEEGYELSLTENRGMVAKRDGYTVTSRLVRHTSTSLGYRVETPDGRTFVYSGDTDTCEAIIELGRSAQVMVLECSVPDERRVEGHLTPALAGEIAAECGVEKLVLTHFYPLFEGIDIVERVRKSYGGEVILAEDLMRIEV</sequence>
<organism evidence="2 3">
    <name type="scientific">Candidatus Glassbacteria bacterium RBG_16_58_8</name>
    <dbReference type="NCBI Taxonomy" id="1817866"/>
    <lineage>
        <taxon>Bacteria</taxon>
        <taxon>Candidatus Glassiibacteriota</taxon>
    </lineage>
</organism>
<protein>
    <recommendedName>
        <fullName evidence="1">Metallo-beta-lactamase domain-containing protein</fullName>
    </recommendedName>
</protein>
<evidence type="ECO:0000259" key="1">
    <source>
        <dbReference type="SMART" id="SM00849"/>
    </source>
</evidence>
<reference evidence="2 3" key="1">
    <citation type="journal article" date="2016" name="Nat. Commun.">
        <title>Thousands of microbial genomes shed light on interconnected biogeochemical processes in an aquifer system.</title>
        <authorList>
            <person name="Anantharaman K."/>
            <person name="Brown C.T."/>
            <person name="Hug L.A."/>
            <person name="Sharon I."/>
            <person name="Castelle C.J."/>
            <person name="Probst A.J."/>
            <person name="Thomas B.C."/>
            <person name="Singh A."/>
            <person name="Wilkins M.J."/>
            <person name="Karaoz U."/>
            <person name="Brodie E.L."/>
            <person name="Williams K.H."/>
            <person name="Hubbard S.S."/>
            <person name="Banfield J.F."/>
        </authorList>
    </citation>
    <scope>NUCLEOTIDE SEQUENCE [LARGE SCALE GENOMIC DNA]</scope>
</reference>
<dbReference type="InterPro" id="IPR036866">
    <property type="entry name" value="RibonucZ/Hydroxyglut_hydro"/>
</dbReference>
<dbReference type="Proteomes" id="UP000179034">
    <property type="component" value="Unassembled WGS sequence"/>
</dbReference>